<dbReference type="RefSeq" id="XP_025829432.1">
    <property type="nucleotide sequence ID" value="XM_025973647.1"/>
</dbReference>
<gene>
    <name evidence="6" type="primary">LOC108740315</name>
</gene>
<dbReference type="PROSITE" id="PS51450">
    <property type="entry name" value="LRR"/>
    <property type="match status" value="2"/>
</dbReference>
<keyword evidence="2" id="KW-0677">Repeat</keyword>
<accession>A0A7F5R2A7</accession>
<dbReference type="AlphaFoldDB" id="A0A7F5R2A7"/>
<keyword evidence="4" id="KW-0732">Signal</keyword>
<evidence type="ECO:0000256" key="3">
    <source>
        <dbReference type="SAM" id="Phobius"/>
    </source>
</evidence>
<sequence length="645" mass="73073">MKKFYSLWILFLIIHIINFIPKGIHGNQECDYYPGSLPYCCDEYGDYYSSSSFTCHSIRNFPRELFVQYSSSYMHQSTNLLFLNSSLNKIPSLAFHTFSNLKRLYLNDTGTNTLEMGAFIGLTKLRELNLNHNNITEIAIGTLNHLLRLEILVLSNNNLENLNKDVFKDLGNLQRLYLNKNKLQILEEELFSSLVNATEIDLSQNNLNKLNPSEFHSLAELRLLNLSGNQIQSFPPSMFKGLTKLNILDLSKNSLTNIPYGILSGLTGIEYLSLSHNRLTAIDSKSLYSMQHLTDLNLSENGLTYLDAEELISIFTKLKRIHLSGNKWTCDTLFAILKAFRMTDAVVESGNNYQADNLHGIYCTPSALHSDESSMTISRNNVSTNLSSTIDRSQTQLYFQHLSNILTEISEKISKNNNLVGKVVEIVQINKMSKMAGVDNVTHLNISVLSNQYESDTTGHKLLLNLYNVLNRTYSADMIIEVKHLLEKILSNSERMVHLQESTHQQESLLNNENAPHTSYVDPTKTSTFMDKTNTFMRNISDNIAILHTTVRQLTAFHATNQLKSEFLSTGQTTASHAKESASTIIICLSVLVLVLFIILGVICFRNLKDNNHLLDSLRSFRSKSKHNKSEIDLMNSESVLNTQI</sequence>
<keyword evidence="3" id="KW-0472">Membrane</keyword>
<protein>
    <submittedName>
        <fullName evidence="6">Toll-like receptor 6</fullName>
    </submittedName>
</protein>
<name>A0A7F5R2A7_AGRPL</name>
<feature type="chain" id="PRO_5028920664" evidence="4">
    <location>
        <begin position="27"/>
        <end position="645"/>
    </location>
</feature>
<dbReference type="SMART" id="SM00365">
    <property type="entry name" value="LRR_SD22"/>
    <property type="match status" value="5"/>
</dbReference>
<keyword evidence="3" id="KW-0812">Transmembrane</keyword>
<dbReference type="GeneID" id="108740315"/>
<keyword evidence="1" id="KW-0433">Leucine-rich repeat</keyword>
<evidence type="ECO:0000313" key="6">
    <source>
        <dbReference type="RefSeq" id="XP_025829432.1"/>
    </source>
</evidence>
<dbReference type="InParanoid" id="A0A7F5R2A7"/>
<dbReference type="FunFam" id="3.80.10.10:FF:001164">
    <property type="entry name" value="GH01279p"/>
    <property type="match status" value="1"/>
</dbReference>
<dbReference type="InterPro" id="IPR032675">
    <property type="entry name" value="LRR_dom_sf"/>
</dbReference>
<feature type="transmembrane region" description="Helical" evidence="3">
    <location>
        <begin position="582"/>
        <end position="605"/>
    </location>
</feature>
<dbReference type="OrthoDB" id="8023798at2759"/>
<dbReference type="InterPro" id="IPR001611">
    <property type="entry name" value="Leu-rich_rpt"/>
</dbReference>
<dbReference type="InterPro" id="IPR003591">
    <property type="entry name" value="Leu-rich_rpt_typical-subtyp"/>
</dbReference>
<dbReference type="Gene3D" id="3.80.10.10">
    <property type="entry name" value="Ribonuclease Inhibitor"/>
    <property type="match status" value="1"/>
</dbReference>
<evidence type="ECO:0000256" key="2">
    <source>
        <dbReference type="ARBA" id="ARBA00022737"/>
    </source>
</evidence>
<dbReference type="Proteomes" id="UP000192223">
    <property type="component" value="Unplaced"/>
</dbReference>
<evidence type="ECO:0000256" key="4">
    <source>
        <dbReference type="SAM" id="SignalP"/>
    </source>
</evidence>
<dbReference type="PANTHER" id="PTHR24366:SF96">
    <property type="entry name" value="LEUCINE RICH REPEAT CONTAINING 53"/>
    <property type="match status" value="1"/>
</dbReference>
<dbReference type="Pfam" id="PF13855">
    <property type="entry name" value="LRR_8"/>
    <property type="match status" value="2"/>
</dbReference>
<organism evidence="5 6">
    <name type="scientific">Agrilus planipennis</name>
    <name type="common">Emerald ash borer</name>
    <name type="synonym">Agrilus marcopoli</name>
    <dbReference type="NCBI Taxonomy" id="224129"/>
    <lineage>
        <taxon>Eukaryota</taxon>
        <taxon>Metazoa</taxon>
        <taxon>Ecdysozoa</taxon>
        <taxon>Arthropoda</taxon>
        <taxon>Hexapoda</taxon>
        <taxon>Insecta</taxon>
        <taxon>Pterygota</taxon>
        <taxon>Neoptera</taxon>
        <taxon>Endopterygota</taxon>
        <taxon>Coleoptera</taxon>
        <taxon>Polyphaga</taxon>
        <taxon>Elateriformia</taxon>
        <taxon>Buprestoidea</taxon>
        <taxon>Buprestidae</taxon>
        <taxon>Agrilinae</taxon>
        <taxon>Agrilus</taxon>
    </lineage>
</organism>
<feature type="signal peptide" evidence="4">
    <location>
        <begin position="1"/>
        <end position="26"/>
    </location>
</feature>
<dbReference type="SMART" id="SM00369">
    <property type="entry name" value="LRR_TYP"/>
    <property type="match status" value="8"/>
</dbReference>
<evidence type="ECO:0000313" key="5">
    <source>
        <dbReference type="Proteomes" id="UP000192223"/>
    </source>
</evidence>
<proteinExistence type="predicted"/>
<keyword evidence="5" id="KW-1185">Reference proteome</keyword>
<dbReference type="PANTHER" id="PTHR24366">
    <property type="entry name" value="IG(IMMUNOGLOBULIN) AND LRR(LEUCINE RICH REPEAT) DOMAINS"/>
    <property type="match status" value="1"/>
</dbReference>
<dbReference type="KEGG" id="apln:108740315"/>
<reference evidence="6" key="1">
    <citation type="submission" date="2025-08" db="UniProtKB">
        <authorList>
            <consortium name="RefSeq"/>
        </authorList>
    </citation>
    <scope>IDENTIFICATION</scope>
    <source>
        <tissue evidence="6">Entire body</tissue>
    </source>
</reference>
<dbReference type="SUPFAM" id="SSF52058">
    <property type="entry name" value="L domain-like"/>
    <property type="match status" value="1"/>
</dbReference>
<keyword evidence="3" id="KW-1133">Transmembrane helix</keyword>
<evidence type="ECO:0000256" key="1">
    <source>
        <dbReference type="ARBA" id="ARBA00022614"/>
    </source>
</evidence>